<feature type="non-terminal residue" evidence="1">
    <location>
        <position position="40"/>
    </location>
</feature>
<name>A0A392R381_9FABA</name>
<dbReference type="AlphaFoldDB" id="A0A392R381"/>
<proteinExistence type="predicted"/>
<keyword evidence="2" id="KW-1185">Reference proteome</keyword>
<dbReference type="Proteomes" id="UP000265520">
    <property type="component" value="Unassembled WGS sequence"/>
</dbReference>
<comment type="caution">
    <text evidence="1">The sequence shown here is derived from an EMBL/GenBank/DDBJ whole genome shotgun (WGS) entry which is preliminary data.</text>
</comment>
<reference evidence="1 2" key="1">
    <citation type="journal article" date="2018" name="Front. Plant Sci.">
        <title>Red Clover (Trifolium pratense) and Zigzag Clover (T. medium) - A Picture of Genomic Similarities and Differences.</title>
        <authorList>
            <person name="Dluhosova J."/>
            <person name="Istvanek J."/>
            <person name="Nedelnik J."/>
            <person name="Repkova J."/>
        </authorList>
    </citation>
    <scope>NUCLEOTIDE SEQUENCE [LARGE SCALE GENOMIC DNA]</scope>
    <source>
        <strain evidence="2">cv. 10/8</strain>
        <tissue evidence="1">Leaf</tissue>
    </source>
</reference>
<dbReference type="EMBL" id="LXQA010180387">
    <property type="protein sequence ID" value="MCI30542.1"/>
    <property type="molecule type" value="Genomic_DNA"/>
</dbReference>
<protein>
    <submittedName>
        <fullName evidence="1">Uncharacterized protein</fullName>
    </submittedName>
</protein>
<evidence type="ECO:0000313" key="2">
    <source>
        <dbReference type="Proteomes" id="UP000265520"/>
    </source>
</evidence>
<organism evidence="1 2">
    <name type="scientific">Trifolium medium</name>
    <dbReference type="NCBI Taxonomy" id="97028"/>
    <lineage>
        <taxon>Eukaryota</taxon>
        <taxon>Viridiplantae</taxon>
        <taxon>Streptophyta</taxon>
        <taxon>Embryophyta</taxon>
        <taxon>Tracheophyta</taxon>
        <taxon>Spermatophyta</taxon>
        <taxon>Magnoliopsida</taxon>
        <taxon>eudicotyledons</taxon>
        <taxon>Gunneridae</taxon>
        <taxon>Pentapetalae</taxon>
        <taxon>rosids</taxon>
        <taxon>fabids</taxon>
        <taxon>Fabales</taxon>
        <taxon>Fabaceae</taxon>
        <taxon>Papilionoideae</taxon>
        <taxon>50 kb inversion clade</taxon>
        <taxon>NPAAA clade</taxon>
        <taxon>Hologalegina</taxon>
        <taxon>IRL clade</taxon>
        <taxon>Trifolieae</taxon>
        <taxon>Trifolium</taxon>
    </lineage>
</organism>
<evidence type="ECO:0000313" key="1">
    <source>
        <dbReference type="EMBL" id="MCI30542.1"/>
    </source>
</evidence>
<sequence>MFGGILVEVQVQTATIFPCSASGTARRSIWRDAPFLLLKA</sequence>
<accession>A0A392R381</accession>